<dbReference type="EMBL" id="JAACJP010000005">
    <property type="protein sequence ID" value="KAF5384323.1"/>
    <property type="molecule type" value="Genomic_DNA"/>
</dbReference>
<dbReference type="Proteomes" id="UP000565441">
    <property type="component" value="Unassembled WGS sequence"/>
</dbReference>
<keyword evidence="3" id="KW-1185">Reference proteome</keyword>
<dbReference type="InterPro" id="IPR000073">
    <property type="entry name" value="AB_hydrolase_1"/>
</dbReference>
<name>A0A8H5M826_9AGAR</name>
<dbReference type="InterPro" id="IPR029058">
    <property type="entry name" value="AB_hydrolase_fold"/>
</dbReference>
<dbReference type="AlphaFoldDB" id="A0A8H5M826"/>
<accession>A0A8H5M826</accession>
<feature type="domain" description="AB hydrolase-1" evidence="1">
    <location>
        <begin position="129"/>
        <end position="428"/>
    </location>
</feature>
<dbReference type="Pfam" id="PF12697">
    <property type="entry name" value="Abhydrolase_6"/>
    <property type="match status" value="1"/>
</dbReference>
<dbReference type="Gene3D" id="3.40.50.1820">
    <property type="entry name" value="alpha/beta hydrolase"/>
    <property type="match status" value="1"/>
</dbReference>
<protein>
    <recommendedName>
        <fullName evidence="1">AB hydrolase-1 domain-containing protein</fullName>
    </recommendedName>
</protein>
<dbReference type="SUPFAM" id="SSF53474">
    <property type="entry name" value="alpha/beta-Hydrolases"/>
    <property type="match status" value="1"/>
</dbReference>
<proteinExistence type="predicted"/>
<gene>
    <name evidence="2" type="ORF">D9615_003313</name>
</gene>
<organism evidence="2 3">
    <name type="scientific">Tricholomella constricta</name>
    <dbReference type="NCBI Taxonomy" id="117010"/>
    <lineage>
        <taxon>Eukaryota</taxon>
        <taxon>Fungi</taxon>
        <taxon>Dikarya</taxon>
        <taxon>Basidiomycota</taxon>
        <taxon>Agaricomycotina</taxon>
        <taxon>Agaricomycetes</taxon>
        <taxon>Agaricomycetidae</taxon>
        <taxon>Agaricales</taxon>
        <taxon>Tricholomatineae</taxon>
        <taxon>Lyophyllaceae</taxon>
        <taxon>Tricholomella</taxon>
    </lineage>
</organism>
<dbReference type="OrthoDB" id="94039at2759"/>
<comment type="caution">
    <text evidence="2">The sequence shown here is derived from an EMBL/GenBank/DDBJ whole genome shotgun (WGS) entry which is preliminary data.</text>
</comment>
<evidence type="ECO:0000313" key="2">
    <source>
        <dbReference type="EMBL" id="KAF5384323.1"/>
    </source>
</evidence>
<sequence>MSYSQPRPYTWQSITPRKLLPVFPPPEPLPAPPLPSAARRPIFSAPYTLSTHIFPAAHLRTTNYVPVPSTPPGDTTKAERQAVAEKTAQTLKDLRTSLEPCGSRQVLWNCANRYVKQGLDGTRAKGVTLFFAHANGFPKEIWEPVLHLLLSSAAASAIDEVWAWESVQHGDASLINGDKIGGVFDWTDNARDILNFLTYFLPTVASSSPLPTHLARLPSDESEYRKENPFRHRTFVAVGHSYGGCTSTLAALTQPRLFSSIILIDPVIVKPTGQLIHKSEHADRLVVGAILRREAWDSREEALEILKQSPFFGAWDPAVLKTYIDCGTYDTIDPATRKPIIRLKMPGIQEAIVFSETHTEFEVFERLPTLDERIELRWIVPGKPGAGEFGPPGATRERVWIRPTNASNIRIPNAGHLIPQEQPQALARDIQEFIQQRYISPRAHL</sequence>
<evidence type="ECO:0000313" key="3">
    <source>
        <dbReference type="Proteomes" id="UP000565441"/>
    </source>
</evidence>
<evidence type="ECO:0000259" key="1">
    <source>
        <dbReference type="Pfam" id="PF12697"/>
    </source>
</evidence>
<reference evidence="2 3" key="1">
    <citation type="journal article" date="2020" name="ISME J.">
        <title>Uncovering the hidden diversity of litter-decomposition mechanisms in mushroom-forming fungi.</title>
        <authorList>
            <person name="Floudas D."/>
            <person name="Bentzer J."/>
            <person name="Ahren D."/>
            <person name="Johansson T."/>
            <person name="Persson P."/>
            <person name="Tunlid A."/>
        </authorList>
    </citation>
    <scope>NUCLEOTIDE SEQUENCE [LARGE SCALE GENOMIC DNA]</scope>
    <source>
        <strain evidence="2 3">CBS 661.87</strain>
    </source>
</reference>